<accession>A0A6J5TT48</accession>
<evidence type="ECO:0000313" key="1">
    <source>
        <dbReference type="EMBL" id="CAB4267161.1"/>
    </source>
</evidence>
<evidence type="ECO:0000313" key="2">
    <source>
        <dbReference type="EMBL" id="CAB4297659.1"/>
    </source>
</evidence>
<name>A0A6J5TT48_PRUAR</name>
<gene>
    <name evidence="1" type="ORF">CURHAP_LOCUS9752</name>
    <name evidence="2" type="ORF">ORAREDHAP_LOCUS9656</name>
</gene>
<keyword evidence="4" id="KW-1185">Reference proteome</keyword>
<dbReference type="AlphaFoldDB" id="A0A6J5TT48"/>
<reference evidence="1 3" key="2">
    <citation type="submission" date="2020-05" db="EMBL/GenBank/DDBJ databases">
        <authorList>
            <person name="Campoy J."/>
            <person name="Schneeberger K."/>
            <person name="Spophaly S."/>
        </authorList>
    </citation>
    <scope>NUCLEOTIDE SEQUENCE [LARGE SCALE GENOMIC DNA]</scope>
    <source>
        <strain evidence="1">PruArmRojPasFocal</strain>
    </source>
</reference>
<dbReference type="EMBL" id="CAEKKB010000001">
    <property type="protein sequence ID" value="CAB4297659.1"/>
    <property type="molecule type" value="Genomic_DNA"/>
</dbReference>
<dbReference type="EMBL" id="CAEKDK010000001">
    <property type="protein sequence ID" value="CAB4267161.1"/>
    <property type="molecule type" value="Genomic_DNA"/>
</dbReference>
<dbReference type="Proteomes" id="UP000507245">
    <property type="component" value="Unassembled WGS sequence"/>
</dbReference>
<organism evidence="1 3">
    <name type="scientific">Prunus armeniaca</name>
    <name type="common">Apricot</name>
    <name type="synonym">Armeniaca vulgaris</name>
    <dbReference type="NCBI Taxonomy" id="36596"/>
    <lineage>
        <taxon>Eukaryota</taxon>
        <taxon>Viridiplantae</taxon>
        <taxon>Streptophyta</taxon>
        <taxon>Embryophyta</taxon>
        <taxon>Tracheophyta</taxon>
        <taxon>Spermatophyta</taxon>
        <taxon>Magnoliopsida</taxon>
        <taxon>eudicotyledons</taxon>
        <taxon>Gunneridae</taxon>
        <taxon>Pentapetalae</taxon>
        <taxon>rosids</taxon>
        <taxon>fabids</taxon>
        <taxon>Rosales</taxon>
        <taxon>Rosaceae</taxon>
        <taxon>Amygdaloideae</taxon>
        <taxon>Amygdaleae</taxon>
        <taxon>Prunus</taxon>
    </lineage>
</organism>
<protein>
    <submittedName>
        <fullName evidence="1">Uncharacterized protein</fullName>
    </submittedName>
</protein>
<proteinExistence type="predicted"/>
<reference evidence="4" key="1">
    <citation type="journal article" date="2020" name="Genome Biol.">
        <title>Gamete binning: chromosome-level and haplotype-resolved genome assembly enabled by high-throughput single-cell sequencing of gamete genomes.</title>
        <authorList>
            <person name="Campoy J.A."/>
            <person name="Sun H."/>
            <person name="Goel M."/>
            <person name="Jiao W.-B."/>
            <person name="Folz-Donahue K."/>
            <person name="Wang N."/>
            <person name="Rubio M."/>
            <person name="Liu C."/>
            <person name="Kukat C."/>
            <person name="Ruiz D."/>
            <person name="Huettel B."/>
            <person name="Schneeberger K."/>
        </authorList>
    </citation>
    <scope>NUCLEOTIDE SEQUENCE [LARGE SCALE GENOMIC DNA]</scope>
    <source>
        <strain evidence="4">cv. Rojo Pasion</strain>
    </source>
</reference>
<sequence>MELWKAQQQGAALKAGEGASKLKAPNIVSGTATDFHNGLCSLEEINKTFIALIPKVQSPDSTGGTR</sequence>
<dbReference type="Proteomes" id="UP000507222">
    <property type="component" value="Unassembled WGS sequence"/>
</dbReference>
<evidence type="ECO:0000313" key="3">
    <source>
        <dbReference type="Proteomes" id="UP000507222"/>
    </source>
</evidence>
<evidence type="ECO:0000313" key="4">
    <source>
        <dbReference type="Proteomes" id="UP000507245"/>
    </source>
</evidence>